<dbReference type="GO" id="GO:0012505">
    <property type="term" value="C:endomembrane system"/>
    <property type="evidence" value="ECO:0007669"/>
    <property type="project" value="UniProtKB-SubCell"/>
</dbReference>
<feature type="transmembrane region" description="Helical" evidence="5">
    <location>
        <begin position="38"/>
        <end position="54"/>
    </location>
</feature>
<sequence length="99" mass="11331">MQAKMNKATTWQRLRVLVNIPRSSRLIMALLRDGRVPVLNKVLLLGLGAAYFLWPLDVVPDVVPFFGHIDDLTVIVFLIDRFLASAPSYVVREHMERTE</sequence>
<dbReference type="Pfam" id="PF06803">
    <property type="entry name" value="DUF1232"/>
    <property type="match status" value="1"/>
</dbReference>
<feature type="domain" description="DUF1232" evidence="6">
    <location>
        <begin position="42"/>
        <end position="77"/>
    </location>
</feature>
<evidence type="ECO:0000256" key="2">
    <source>
        <dbReference type="ARBA" id="ARBA00022692"/>
    </source>
</evidence>
<evidence type="ECO:0000313" key="7">
    <source>
        <dbReference type="EMBL" id="QGG46885.1"/>
    </source>
</evidence>
<organism evidence="7 8">
    <name type="scientific">Heliorestis convoluta</name>
    <dbReference type="NCBI Taxonomy" id="356322"/>
    <lineage>
        <taxon>Bacteria</taxon>
        <taxon>Bacillati</taxon>
        <taxon>Bacillota</taxon>
        <taxon>Clostridia</taxon>
        <taxon>Eubacteriales</taxon>
        <taxon>Heliobacteriaceae</taxon>
        <taxon>Heliorestis</taxon>
    </lineage>
</organism>
<reference evidence="8" key="1">
    <citation type="submission" date="2019-11" db="EMBL/GenBank/DDBJ databases">
        <title>Genome sequence of Heliorestis convoluta strain HH, an alkaliphilic and minimalistic phototrophic bacterium from a soda lake in Egypt.</title>
        <authorList>
            <person name="Dewey E.D."/>
            <person name="Stokes L.M."/>
            <person name="Burchell B.M."/>
            <person name="Shaffer K.N."/>
            <person name="Huntington A.M."/>
            <person name="Baker J.M."/>
            <person name="Nadendla S."/>
            <person name="Giglio M.G."/>
            <person name="Touchman J.W."/>
            <person name="Blankenship R.E."/>
            <person name="Madigan M.T."/>
            <person name="Sattley W.M."/>
        </authorList>
    </citation>
    <scope>NUCLEOTIDE SEQUENCE [LARGE SCALE GENOMIC DNA]</scope>
    <source>
        <strain evidence="8">HH</strain>
    </source>
</reference>
<dbReference type="RefSeq" id="WP_153724378.1">
    <property type="nucleotide sequence ID" value="NZ_CP045875.1"/>
</dbReference>
<evidence type="ECO:0000256" key="5">
    <source>
        <dbReference type="SAM" id="Phobius"/>
    </source>
</evidence>
<evidence type="ECO:0000256" key="4">
    <source>
        <dbReference type="ARBA" id="ARBA00023136"/>
    </source>
</evidence>
<dbReference type="KEGG" id="hcv:FTV88_0707"/>
<accession>A0A5Q2N2T1</accession>
<evidence type="ECO:0000256" key="3">
    <source>
        <dbReference type="ARBA" id="ARBA00022989"/>
    </source>
</evidence>
<gene>
    <name evidence="7" type="ORF">FTV88_0707</name>
</gene>
<dbReference type="OrthoDB" id="1930546at2"/>
<keyword evidence="8" id="KW-1185">Reference proteome</keyword>
<comment type="subcellular location">
    <subcellularLocation>
        <location evidence="1">Endomembrane system</location>
        <topology evidence="1">Multi-pass membrane protein</topology>
    </subcellularLocation>
</comment>
<keyword evidence="3 5" id="KW-1133">Transmembrane helix</keyword>
<dbReference type="AlphaFoldDB" id="A0A5Q2N2T1"/>
<evidence type="ECO:0000313" key="8">
    <source>
        <dbReference type="Proteomes" id="UP000366051"/>
    </source>
</evidence>
<dbReference type="Proteomes" id="UP000366051">
    <property type="component" value="Chromosome"/>
</dbReference>
<keyword evidence="2 5" id="KW-0812">Transmembrane</keyword>
<dbReference type="InterPro" id="IPR010652">
    <property type="entry name" value="DUF1232"/>
</dbReference>
<proteinExistence type="predicted"/>
<evidence type="ECO:0000259" key="6">
    <source>
        <dbReference type="Pfam" id="PF06803"/>
    </source>
</evidence>
<keyword evidence="4 5" id="KW-0472">Membrane</keyword>
<dbReference type="EMBL" id="CP045875">
    <property type="protein sequence ID" value="QGG46885.1"/>
    <property type="molecule type" value="Genomic_DNA"/>
</dbReference>
<name>A0A5Q2N2T1_9FIRM</name>
<evidence type="ECO:0000256" key="1">
    <source>
        <dbReference type="ARBA" id="ARBA00004127"/>
    </source>
</evidence>
<protein>
    <recommendedName>
        <fullName evidence="6">DUF1232 domain-containing protein</fullName>
    </recommendedName>
</protein>